<name>A0A845B8X2_9PROT</name>
<dbReference type="OrthoDB" id="9804441at2"/>
<reference evidence="12 13" key="1">
    <citation type="submission" date="2019-03" db="EMBL/GenBank/DDBJ databases">
        <title>Roseomonas sp. a novel Roseomonas species isolated from Sea whip Gorgonian.</title>
        <authorList>
            <person name="Li F."/>
            <person name="Pan X."/>
            <person name="Huang S."/>
            <person name="Li Z."/>
            <person name="Meng B."/>
        </authorList>
    </citation>
    <scope>NUCLEOTIDE SEQUENCE [LARGE SCALE GENOMIC DNA]</scope>
    <source>
        <strain evidence="12 13">M0104</strain>
    </source>
</reference>
<feature type="binding site" evidence="8">
    <location>
        <position position="101"/>
    </location>
    <ligand>
        <name>Mg(2+)</name>
        <dbReference type="ChEBI" id="CHEBI:18420"/>
        <label>1</label>
    </ligand>
</feature>
<dbReference type="Proteomes" id="UP000460715">
    <property type="component" value="Unassembled WGS sequence"/>
</dbReference>
<comment type="caution">
    <text evidence="12">The sequence shown here is derived from an EMBL/GenBank/DDBJ whole genome shotgun (WGS) entry which is preliminary data.</text>
</comment>
<dbReference type="EC" id="6.3.5.3" evidence="8"/>
<feature type="binding site" evidence="8">
    <location>
        <position position="540"/>
    </location>
    <ligand>
        <name>Mg(2+)</name>
        <dbReference type="ChEBI" id="CHEBI:18420"/>
        <label>1</label>
    </ligand>
</feature>
<dbReference type="SUPFAM" id="SSF55326">
    <property type="entry name" value="PurM N-terminal domain-like"/>
    <property type="match status" value="2"/>
</dbReference>
<accession>A0A845B8X2</accession>
<dbReference type="GO" id="GO:0005524">
    <property type="term" value="F:ATP binding"/>
    <property type="evidence" value="ECO:0007669"/>
    <property type="project" value="UniProtKB-UniRule"/>
</dbReference>
<comment type="function">
    <text evidence="8">Part of the phosphoribosylformylglycinamidine synthase complex involved in the purines biosynthetic pathway. Catalyzes the ATP-dependent conversion of formylglycinamide ribonucleotide (FGAR) and glutamine to yield formylglycinamidine ribonucleotide (FGAM) and glutamate. The FGAM synthase complex is composed of three subunits. PurQ produces an ammonia molecule by converting glutamine to glutamate. PurL transfers the ammonia molecule to FGAR to form FGAM in an ATP-dependent manner. PurS interacts with PurQ and PurL and is thought to assist in the transfer of the ammonia molecule from PurQ to PurL.</text>
</comment>
<feature type="domain" description="PurM-like C-terminal" evidence="10">
    <location>
        <begin position="210"/>
        <end position="363"/>
    </location>
</feature>
<dbReference type="InterPro" id="IPR010074">
    <property type="entry name" value="PRibForGlyAmidine_synth_PurL"/>
</dbReference>
<dbReference type="InterPro" id="IPR010918">
    <property type="entry name" value="PurM-like_C_dom"/>
</dbReference>
<dbReference type="HAMAP" id="MF_00420">
    <property type="entry name" value="PurL_2"/>
    <property type="match status" value="1"/>
</dbReference>
<feature type="binding site" evidence="8">
    <location>
        <position position="124"/>
    </location>
    <ligand>
        <name>substrate</name>
    </ligand>
</feature>
<keyword evidence="13" id="KW-1185">Reference proteome</keyword>
<dbReference type="CDD" id="cd02204">
    <property type="entry name" value="PurL_repeat2"/>
    <property type="match status" value="1"/>
</dbReference>
<keyword evidence="2 8" id="KW-0436">Ligase</keyword>
<evidence type="ECO:0000313" key="13">
    <source>
        <dbReference type="Proteomes" id="UP000460715"/>
    </source>
</evidence>
<dbReference type="GO" id="GO:0000287">
    <property type="term" value="F:magnesium ion binding"/>
    <property type="evidence" value="ECO:0007669"/>
    <property type="project" value="UniProtKB-UniRule"/>
</dbReference>
<dbReference type="Gene3D" id="3.90.650.10">
    <property type="entry name" value="PurM-like C-terminal domain"/>
    <property type="match status" value="2"/>
</dbReference>
<evidence type="ECO:0000256" key="1">
    <source>
        <dbReference type="ARBA" id="ARBA00022490"/>
    </source>
</evidence>
<feature type="active site" evidence="8">
    <location>
        <position position="57"/>
    </location>
</feature>
<keyword evidence="5 8" id="KW-0658">Purine biosynthesis</keyword>
<comment type="caution">
    <text evidence="8">Lacks conserved residue(s) required for the propagation of feature annotation.</text>
</comment>
<feature type="binding site" evidence="8">
    <location>
        <position position="248"/>
    </location>
    <ligand>
        <name>substrate</name>
    </ligand>
</feature>
<evidence type="ECO:0000256" key="4">
    <source>
        <dbReference type="ARBA" id="ARBA00022741"/>
    </source>
</evidence>
<dbReference type="GO" id="GO:0004642">
    <property type="term" value="F:phosphoribosylformylglycinamidine synthase activity"/>
    <property type="evidence" value="ECO:0007669"/>
    <property type="project" value="UniProtKB-UniRule"/>
</dbReference>
<feature type="binding site" evidence="8">
    <location>
        <position position="60"/>
    </location>
    <ligand>
        <name>ATP</name>
        <dbReference type="ChEBI" id="CHEBI:30616"/>
    </ligand>
</feature>
<gene>
    <name evidence="8 12" type="primary">purL</name>
    <name evidence="12" type="ORF">E0493_11930</name>
</gene>
<evidence type="ECO:0000256" key="6">
    <source>
        <dbReference type="ARBA" id="ARBA00022840"/>
    </source>
</evidence>
<dbReference type="Pfam" id="PF18072">
    <property type="entry name" value="FGAR-AT_linker"/>
    <property type="match status" value="1"/>
</dbReference>
<dbReference type="FunFam" id="3.30.1330.10:FF:000004">
    <property type="entry name" value="Phosphoribosylformylglycinamidine synthase subunit PurL"/>
    <property type="match status" value="1"/>
</dbReference>
<dbReference type="InterPro" id="IPR036676">
    <property type="entry name" value="PurM-like_C_sf"/>
</dbReference>
<comment type="similarity">
    <text evidence="8">Belongs to the FGAMS family.</text>
</comment>
<evidence type="ECO:0000256" key="5">
    <source>
        <dbReference type="ARBA" id="ARBA00022755"/>
    </source>
</evidence>
<dbReference type="NCBIfam" id="NF002290">
    <property type="entry name" value="PRK01213.1"/>
    <property type="match status" value="1"/>
</dbReference>
<comment type="catalytic activity">
    <reaction evidence="8">
        <text>N(2)-formyl-N(1)-(5-phospho-beta-D-ribosyl)glycinamide + L-glutamine + ATP + H2O = 2-formamido-N(1)-(5-O-phospho-beta-D-ribosyl)acetamidine + L-glutamate + ADP + phosphate + H(+)</text>
        <dbReference type="Rhea" id="RHEA:17129"/>
        <dbReference type="ChEBI" id="CHEBI:15377"/>
        <dbReference type="ChEBI" id="CHEBI:15378"/>
        <dbReference type="ChEBI" id="CHEBI:29985"/>
        <dbReference type="ChEBI" id="CHEBI:30616"/>
        <dbReference type="ChEBI" id="CHEBI:43474"/>
        <dbReference type="ChEBI" id="CHEBI:58359"/>
        <dbReference type="ChEBI" id="CHEBI:147286"/>
        <dbReference type="ChEBI" id="CHEBI:147287"/>
        <dbReference type="ChEBI" id="CHEBI:456216"/>
        <dbReference type="EC" id="6.3.5.3"/>
    </reaction>
</comment>
<feature type="binding site" evidence="8">
    <location>
        <begin position="320"/>
        <end position="322"/>
    </location>
    <ligand>
        <name>substrate</name>
    </ligand>
</feature>
<evidence type="ECO:0000259" key="11">
    <source>
        <dbReference type="Pfam" id="PF18072"/>
    </source>
</evidence>
<dbReference type="RefSeq" id="WP_160937183.1">
    <property type="nucleotide sequence ID" value="NZ_SNVJ01000009.1"/>
</dbReference>
<keyword evidence="1 8" id="KW-0963">Cytoplasm</keyword>
<feature type="binding site" evidence="8">
    <location>
        <position position="276"/>
    </location>
    <ligand>
        <name>Mg(2+)</name>
        <dbReference type="ChEBI" id="CHEBI:18420"/>
        <label>2</label>
    </ligand>
</feature>
<evidence type="ECO:0000256" key="7">
    <source>
        <dbReference type="ARBA" id="ARBA00022842"/>
    </source>
</evidence>
<feature type="domain" description="PurM-like N-terminal" evidence="9">
    <location>
        <begin position="446"/>
        <end position="564"/>
    </location>
</feature>
<dbReference type="PIRSF" id="PIRSF001587">
    <property type="entry name" value="FGAM_synthase_II"/>
    <property type="match status" value="1"/>
</dbReference>
<proteinExistence type="inferred from homology"/>
<keyword evidence="7 8" id="KW-0460">Magnesium</keyword>
<feature type="domain" description="PurM-like N-terminal" evidence="9">
    <location>
        <begin position="82"/>
        <end position="197"/>
    </location>
</feature>
<sequence length="740" mass="77441">MSAPARPAPAPLAPERAAQLAAEFGLKPDEFERVLAILGRAPSLTELGIFSVMWSEHCSYKSSRVWLRQLPTKAPWVIHGPGENAGVIDIGDGLAAIFKMESHNHPSFIEPYQGAATGVGGILRDVFTMGARPIANLNALRFGAPDHPRTKHILDGVVRGIGGYGNCVGVPTVGGEVNFHPSYNGNPLVNAMTVGIAPRDRIFLSAAAGIGNPVVYVGSKTGRDGIHGATMASTEFTADSEEKRPTVQVGDPYAEKLLIEACLELMATDAIVAIQDMGAAGLTSSSVEMAGKGGVGIELDLDAVPQRETGMTAYEMMLSESQERMLLILKPGREGVAEAIFRKWELDFAVIGHLTDTGHIVIRHQGAVEADIPLAPLESEAPLYHRPTAETPKQPLLPPDSVPSPMGLAEALQVLIGSPDLCSRRWIWDQYDSTVGGQTVQRPGAADAAIVKLEDSPRALAMTTDVTPRYCAADPEEGGRQAVAEAWRNITATGARPLAITDNMNFGNPEKPEIMGQFASAVRGMASACTALDFPVVSGNVSLYNETEGKGILPTPAIGGVGVIEDAAKAVGYGLAPGLDLVLVGETAGHLGQSLWLREIAGREEGAPPPVDLAAERRNGDFVRARILSGAIAACHDVSDGGLLVALAEMAIAGTAGATLDPAPATLPAHAFWFGEDQGRYVLAARDASALLAAAEAAGVPARRIGRTGGGALVLPGAGSISVDDLRAAHERFLPALMAR</sequence>
<evidence type="ECO:0000256" key="2">
    <source>
        <dbReference type="ARBA" id="ARBA00022598"/>
    </source>
</evidence>
<dbReference type="NCBIfam" id="TIGR01736">
    <property type="entry name" value="FGAM_synth_II"/>
    <property type="match status" value="1"/>
</dbReference>
<feature type="binding site" evidence="8">
    <location>
        <position position="539"/>
    </location>
    <ligand>
        <name>ATP</name>
        <dbReference type="ChEBI" id="CHEBI:30616"/>
    </ligand>
</feature>
<feature type="binding site" evidence="8">
    <location>
        <position position="99"/>
    </location>
    <ligand>
        <name>ATP</name>
        <dbReference type="ChEBI" id="CHEBI:30616"/>
    </ligand>
</feature>
<comment type="subunit">
    <text evidence="8">Monomer. Part of the FGAM synthase complex composed of 1 PurL, 1 PurQ and 2 PurS subunits.</text>
</comment>
<comment type="subcellular location">
    <subcellularLocation>
        <location evidence="8">Cytoplasm</location>
    </subcellularLocation>
</comment>
<organism evidence="12 13">
    <name type="scientific">Teichococcus coralli</name>
    <dbReference type="NCBI Taxonomy" id="2545983"/>
    <lineage>
        <taxon>Bacteria</taxon>
        <taxon>Pseudomonadati</taxon>
        <taxon>Pseudomonadota</taxon>
        <taxon>Alphaproteobacteria</taxon>
        <taxon>Acetobacterales</taxon>
        <taxon>Roseomonadaceae</taxon>
        <taxon>Roseomonas</taxon>
    </lineage>
</organism>
<dbReference type="PANTHER" id="PTHR43555">
    <property type="entry name" value="PHOSPHORIBOSYLFORMYLGLYCINAMIDINE SYNTHASE SUBUNIT PURL"/>
    <property type="match status" value="1"/>
</dbReference>
<dbReference type="InterPro" id="IPR041609">
    <property type="entry name" value="PurL_linker"/>
</dbReference>
<dbReference type="PANTHER" id="PTHR43555:SF1">
    <property type="entry name" value="PHOSPHORIBOSYLFORMYLGLYCINAMIDINE SYNTHASE SUBUNIT PURL"/>
    <property type="match status" value="1"/>
</dbReference>
<feature type="binding site" evidence="8">
    <location>
        <position position="502"/>
    </location>
    <ligand>
        <name>ATP</name>
        <dbReference type="ChEBI" id="CHEBI:30616"/>
    </ligand>
</feature>
<feature type="binding site" evidence="8">
    <location>
        <position position="125"/>
    </location>
    <ligand>
        <name>Mg(2+)</name>
        <dbReference type="ChEBI" id="CHEBI:18420"/>
        <label>2</label>
    </ligand>
</feature>
<feature type="binding site" evidence="8">
    <location>
        <begin position="102"/>
        <end position="105"/>
    </location>
    <ligand>
        <name>substrate</name>
    </ligand>
</feature>
<dbReference type="Pfam" id="PF00586">
    <property type="entry name" value="AIRS"/>
    <property type="match status" value="2"/>
</dbReference>
<evidence type="ECO:0000259" key="9">
    <source>
        <dbReference type="Pfam" id="PF00586"/>
    </source>
</evidence>
<dbReference type="InterPro" id="IPR016188">
    <property type="entry name" value="PurM-like_N"/>
</dbReference>
<dbReference type="EMBL" id="SNVJ01000009">
    <property type="protein sequence ID" value="MXP64053.1"/>
    <property type="molecule type" value="Genomic_DNA"/>
</dbReference>
<keyword evidence="3 8" id="KW-0479">Metal-binding</keyword>
<feature type="domain" description="Phosphoribosylformylglycinamidine synthase linker" evidence="11">
    <location>
        <begin position="18"/>
        <end position="61"/>
    </location>
</feature>
<feature type="active site" description="Proton acceptor" evidence="8">
    <location>
        <position position="103"/>
    </location>
</feature>
<dbReference type="InterPro" id="IPR036921">
    <property type="entry name" value="PurM-like_N_sf"/>
</dbReference>
<feature type="binding site" evidence="8">
    <location>
        <position position="542"/>
    </location>
    <ligand>
        <name>substrate</name>
    </ligand>
</feature>
<evidence type="ECO:0000313" key="12">
    <source>
        <dbReference type="EMBL" id="MXP64053.1"/>
    </source>
</evidence>
<evidence type="ECO:0000259" key="10">
    <source>
        <dbReference type="Pfam" id="PF02769"/>
    </source>
</evidence>
<evidence type="ECO:0000256" key="8">
    <source>
        <dbReference type="HAMAP-Rule" id="MF_00420"/>
    </source>
</evidence>
<dbReference type="SUPFAM" id="SSF56042">
    <property type="entry name" value="PurM C-terminal domain-like"/>
    <property type="match status" value="2"/>
</dbReference>
<dbReference type="Pfam" id="PF02769">
    <property type="entry name" value="AIRS_C"/>
    <property type="match status" value="2"/>
</dbReference>
<evidence type="ECO:0000256" key="3">
    <source>
        <dbReference type="ARBA" id="ARBA00022723"/>
    </source>
</evidence>
<keyword evidence="6 8" id="KW-0067">ATP-binding</keyword>
<comment type="pathway">
    <text evidence="8">Purine metabolism; IMP biosynthesis via de novo pathway; 5-amino-1-(5-phospho-D-ribosyl)imidazole from N(2)-formyl-N(1)-(5-phospho-D-ribosyl)glycinamide: step 1/2.</text>
</comment>
<dbReference type="AlphaFoldDB" id="A0A845B8X2"/>
<dbReference type="Gene3D" id="3.30.1330.10">
    <property type="entry name" value="PurM-like, N-terminal domain"/>
    <property type="match status" value="2"/>
</dbReference>
<dbReference type="GO" id="GO:0006189">
    <property type="term" value="P:'de novo' IMP biosynthetic process"/>
    <property type="evidence" value="ECO:0007669"/>
    <property type="project" value="UniProtKB-UniRule"/>
</dbReference>
<protein>
    <recommendedName>
        <fullName evidence="8">Phosphoribosylformylglycinamidine synthase subunit PurL</fullName>
        <shortName evidence="8">FGAM synthase</shortName>
        <ecNumber evidence="8">6.3.5.3</ecNumber>
    </recommendedName>
    <alternativeName>
        <fullName evidence="8">Formylglycinamide ribonucleotide amidotransferase subunit II</fullName>
        <shortName evidence="8">FGAR amidotransferase II</shortName>
        <shortName evidence="8">FGAR-AT II</shortName>
    </alternativeName>
    <alternativeName>
        <fullName evidence="8">Glutamine amidotransferase PurL</fullName>
    </alternativeName>
    <alternativeName>
        <fullName evidence="8">Phosphoribosylformylglycinamidine synthase subunit II</fullName>
    </alternativeName>
</protein>
<feature type="domain" description="PurM-like C-terminal" evidence="10">
    <location>
        <begin position="577"/>
        <end position="711"/>
    </location>
</feature>
<keyword evidence="4 8" id="KW-0547">Nucleotide-binding</keyword>
<dbReference type="GO" id="GO:0005737">
    <property type="term" value="C:cytoplasm"/>
    <property type="evidence" value="ECO:0007669"/>
    <property type="project" value="UniProtKB-SubCell"/>
</dbReference>
<dbReference type="CDD" id="cd02203">
    <property type="entry name" value="PurL_repeat1"/>
    <property type="match status" value="1"/>
</dbReference>
<dbReference type="UniPathway" id="UPA00074">
    <property type="reaction ID" value="UER00128"/>
</dbReference>